<gene>
    <name evidence="3" type="ORF">MELLADRAFT_71168</name>
</gene>
<sequence length="271" mass="30169">MVNNKTQAKPIVMDELVMFGDSITQQAWQAGGTGSFLANQYQRKLDVVNRGYSGYNTIWALQVAKRLYPCQESSGRVFAKKKLVTIWLGANDAVLQNRPQHVEAQQYTANLKQLIKIFRDHDIATAPGPPTQIILITPPPISVSLRAADLASRFPDWTPADMDRDVDRTASFADHVKNLAAEEGLPVLDTWTALTNAAERSEHGLADYLCDGLHLTPAGYEIISNKLMSIIETQRPDLLPENLPQDFPPWKDINPDDPEGSFPPSLKHDEL</sequence>
<evidence type="ECO:0000313" key="4">
    <source>
        <dbReference type="Proteomes" id="UP000001072"/>
    </source>
</evidence>
<dbReference type="Gene3D" id="3.40.50.1110">
    <property type="entry name" value="SGNH hydrolase"/>
    <property type="match status" value="1"/>
</dbReference>
<organism evidence="4">
    <name type="scientific">Melampsora larici-populina (strain 98AG31 / pathotype 3-4-7)</name>
    <name type="common">Poplar leaf rust fungus</name>
    <dbReference type="NCBI Taxonomy" id="747676"/>
    <lineage>
        <taxon>Eukaryota</taxon>
        <taxon>Fungi</taxon>
        <taxon>Dikarya</taxon>
        <taxon>Basidiomycota</taxon>
        <taxon>Pucciniomycotina</taxon>
        <taxon>Pucciniomycetes</taxon>
        <taxon>Pucciniales</taxon>
        <taxon>Melampsoraceae</taxon>
        <taxon>Melampsora</taxon>
    </lineage>
</organism>
<dbReference type="InterPro" id="IPR045136">
    <property type="entry name" value="Iah1-like"/>
</dbReference>
<feature type="region of interest" description="Disordered" evidence="1">
    <location>
        <begin position="239"/>
        <end position="271"/>
    </location>
</feature>
<dbReference type="OrthoDB" id="671439at2759"/>
<reference evidence="4" key="1">
    <citation type="journal article" date="2011" name="Proc. Natl. Acad. Sci. U.S.A.">
        <title>Obligate biotrophy features unraveled by the genomic analysis of rust fungi.</title>
        <authorList>
            <person name="Duplessis S."/>
            <person name="Cuomo C.A."/>
            <person name="Lin Y.-C."/>
            <person name="Aerts A."/>
            <person name="Tisserant E."/>
            <person name="Veneault-Fourrey C."/>
            <person name="Joly D.L."/>
            <person name="Hacquard S."/>
            <person name="Amselem J."/>
            <person name="Cantarel B.L."/>
            <person name="Chiu R."/>
            <person name="Coutinho P.M."/>
            <person name="Feau N."/>
            <person name="Field M."/>
            <person name="Frey P."/>
            <person name="Gelhaye E."/>
            <person name="Goldberg J."/>
            <person name="Grabherr M.G."/>
            <person name="Kodira C.D."/>
            <person name="Kohler A."/>
            <person name="Kuees U."/>
            <person name="Lindquist E.A."/>
            <person name="Lucas S.M."/>
            <person name="Mago R."/>
            <person name="Mauceli E."/>
            <person name="Morin E."/>
            <person name="Murat C."/>
            <person name="Pangilinan J.L."/>
            <person name="Park R."/>
            <person name="Pearson M."/>
            <person name="Quesneville H."/>
            <person name="Rouhier N."/>
            <person name="Sakthikumar S."/>
            <person name="Salamov A.A."/>
            <person name="Schmutz J."/>
            <person name="Selles B."/>
            <person name="Shapiro H."/>
            <person name="Tanguay P."/>
            <person name="Tuskan G.A."/>
            <person name="Henrissat B."/>
            <person name="Van de Peer Y."/>
            <person name="Rouze P."/>
            <person name="Ellis J.G."/>
            <person name="Dodds P.N."/>
            <person name="Schein J.E."/>
            <person name="Zhong S."/>
            <person name="Hamelin R.C."/>
            <person name="Grigoriev I.V."/>
            <person name="Szabo L.J."/>
            <person name="Martin F."/>
        </authorList>
    </citation>
    <scope>NUCLEOTIDE SEQUENCE [LARGE SCALE GENOMIC DNA]</scope>
    <source>
        <strain evidence="4">98AG31 / pathotype 3-4-7</strain>
    </source>
</reference>
<dbReference type="KEGG" id="mlr:MELLADRAFT_71168"/>
<dbReference type="CDD" id="cd01838">
    <property type="entry name" value="Isoamyl_acetate_hydrolase_like"/>
    <property type="match status" value="1"/>
</dbReference>
<evidence type="ECO:0000313" key="3">
    <source>
        <dbReference type="EMBL" id="EGG09914.1"/>
    </source>
</evidence>
<feature type="domain" description="SGNH hydrolase-type esterase" evidence="2">
    <location>
        <begin position="19"/>
        <end position="222"/>
    </location>
</feature>
<dbReference type="eggNOG" id="KOG3035">
    <property type="taxonomic scope" value="Eukaryota"/>
</dbReference>
<dbReference type="RefSeq" id="XP_007406968.1">
    <property type="nucleotide sequence ID" value="XM_007406906.1"/>
</dbReference>
<dbReference type="GeneID" id="18931745"/>
<dbReference type="InParanoid" id="F4RCX4"/>
<dbReference type="FunCoup" id="F4RCX4">
    <property type="interactions" value="93"/>
</dbReference>
<dbReference type="PANTHER" id="PTHR14209:SF19">
    <property type="entry name" value="ISOAMYL ACETATE-HYDROLYZING ESTERASE 1 HOMOLOG"/>
    <property type="match status" value="1"/>
</dbReference>
<protein>
    <recommendedName>
        <fullName evidence="2">SGNH hydrolase-type esterase domain-containing protein</fullName>
    </recommendedName>
</protein>
<dbReference type="Pfam" id="PF13472">
    <property type="entry name" value="Lipase_GDSL_2"/>
    <property type="match status" value="1"/>
</dbReference>
<evidence type="ECO:0000259" key="2">
    <source>
        <dbReference type="Pfam" id="PF13472"/>
    </source>
</evidence>
<name>F4RCX4_MELLP</name>
<dbReference type="HOGENOM" id="CLU_051989_0_0_1"/>
<proteinExistence type="predicted"/>
<dbReference type="VEuPathDB" id="FungiDB:MELLADRAFT_71168"/>
<evidence type="ECO:0000256" key="1">
    <source>
        <dbReference type="SAM" id="MobiDB-lite"/>
    </source>
</evidence>
<dbReference type="SUPFAM" id="SSF52266">
    <property type="entry name" value="SGNH hydrolase"/>
    <property type="match status" value="1"/>
</dbReference>
<dbReference type="EMBL" id="GL883096">
    <property type="protein sequence ID" value="EGG09914.1"/>
    <property type="molecule type" value="Genomic_DNA"/>
</dbReference>
<dbReference type="InterPro" id="IPR013830">
    <property type="entry name" value="SGNH_hydro"/>
</dbReference>
<dbReference type="InterPro" id="IPR036514">
    <property type="entry name" value="SGNH_hydro_sf"/>
</dbReference>
<dbReference type="AlphaFoldDB" id="F4RCX4"/>
<keyword evidence="4" id="KW-1185">Reference proteome</keyword>
<dbReference type="STRING" id="747676.F4RCX4"/>
<dbReference type="Proteomes" id="UP000001072">
    <property type="component" value="Unassembled WGS sequence"/>
</dbReference>
<dbReference type="PANTHER" id="PTHR14209">
    <property type="entry name" value="ISOAMYL ACETATE-HYDROLYZING ESTERASE 1"/>
    <property type="match status" value="1"/>
</dbReference>
<accession>F4RCX4</accession>